<reference evidence="8" key="2">
    <citation type="journal article" date="2024" name="Plant">
        <title>Genomic evolution and insights into agronomic trait innovations of Sesamum species.</title>
        <authorList>
            <person name="Miao H."/>
            <person name="Wang L."/>
            <person name="Qu L."/>
            <person name="Liu H."/>
            <person name="Sun Y."/>
            <person name="Le M."/>
            <person name="Wang Q."/>
            <person name="Wei S."/>
            <person name="Zheng Y."/>
            <person name="Lin W."/>
            <person name="Duan Y."/>
            <person name="Cao H."/>
            <person name="Xiong S."/>
            <person name="Wang X."/>
            <person name="Wei L."/>
            <person name="Li C."/>
            <person name="Ma Q."/>
            <person name="Ju M."/>
            <person name="Zhao R."/>
            <person name="Li G."/>
            <person name="Mu C."/>
            <person name="Tian Q."/>
            <person name="Mei H."/>
            <person name="Zhang T."/>
            <person name="Gao T."/>
            <person name="Zhang H."/>
        </authorList>
    </citation>
    <scope>NUCLEOTIDE SEQUENCE</scope>
    <source>
        <strain evidence="8">KEN1</strain>
    </source>
</reference>
<evidence type="ECO:0000256" key="3">
    <source>
        <dbReference type="ARBA" id="ARBA00023015"/>
    </source>
</evidence>
<keyword evidence="4 6" id="KW-0804">Transcription</keyword>
<evidence type="ECO:0000256" key="5">
    <source>
        <dbReference type="ARBA" id="ARBA00023242"/>
    </source>
</evidence>
<name>A0AAW2WAG6_9LAMI</name>
<evidence type="ECO:0000259" key="7">
    <source>
        <dbReference type="Pfam" id="PF04844"/>
    </source>
</evidence>
<dbReference type="PANTHER" id="PTHR33057">
    <property type="entry name" value="TRANSCRIPTION REPRESSOR OFP7-RELATED"/>
    <property type="match status" value="1"/>
</dbReference>
<evidence type="ECO:0000256" key="4">
    <source>
        <dbReference type="ARBA" id="ARBA00023163"/>
    </source>
</evidence>
<dbReference type="Pfam" id="PF04844">
    <property type="entry name" value="Ovate"/>
    <property type="match status" value="1"/>
</dbReference>
<sequence length="105" mass="12051">MKKSRASTNDEAACSLLSFPHVEEEPLNGSKKAVERTRFRARRFKRYGSKEWKDGAMAAPETESGDQVKKDGKVNESFVVVKRSVDPFEDFKKSMLEMIVEKQMF</sequence>
<reference evidence="8" key="1">
    <citation type="submission" date="2020-06" db="EMBL/GenBank/DDBJ databases">
        <authorList>
            <person name="Li T."/>
            <person name="Hu X."/>
            <person name="Zhang T."/>
            <person name="Song X."/>
            <person name="Zhang H."/>
            <person name="Dai N."/>
            <person name="Sheng W."/>
            <person name="Hou X."/>
            <person name="Wei L."/>
        </authorList>
    </citation>
    <scope>NUCLEOTIDE SEQUENCE</scope>
    <source>
        <strain evidence="8">KEN1</strain>
        <tissue evidence="8">Leaf</tissue>
    </source>
</reference>
<dbReference type="GO" id="GO:0005634">
    <property type="term" value="C:nucleus"/>
    <property type="evidence" value="ECO:0007669"/>
    <property type="project" value="UniProtKB-SubCell"/>
</dbReference>
<accession>A0AAW2WAG6</accession>
<keyword evidence="3 6" id="KW-0805">Transcription regulation</keyword>
<gene>
    <name evidence="8" type="ORF">Slati_2339300</name>
</gene>
<evidence type="ECO:0000256" key="6">
    <source>
        <dbReference type="RuleBase" id="RU367028"/>
    </source>
</evidence>
<dbReference type="GO" id="GO:0045892">
    <property type="term" value="P:negative regulation of DNA-templated transcription"/>
    <property type="evidence" value="ECO:0007669"/>
    <property type="project" value="UniProtKB-UniRule"/>
</dbReference>
<dbReference type="AlphaFoldDB" id="A0AAW2WAG6"/>
<comment type="function">
    <text evidence="6">Transcriptional repressor that regulates multiple aspects of plant growth and development.</text>
</comment>
<evidence type="ECO:0000313" key="8">
    <source>
        <dbReference type="EMBL" id="KAL0438563.1"/>
    </source>
</evidence>
<evidence type="ECO:0000256" key="1">
    <source>
        <dbReference type="ARBA" id="ARBA00004123"/>
    </source>
</evidence>
<dbReference type="InterPro" id="IPR038933">
    <property type="entry name" value="Ovate"/>
</dbReference>
<organism evidence="8">
    <name type="scientific">Sesamum latifolium</name>
    <dbReference type="NCBI Taxonomy" id="2727402"/>
    <lineage>
        <taxon>Eukaryota</taxon>
        <taxon>Viridiplantae</taxon>
        <taxon>Streptophyta</taxon>
        <taxon>Embryophyta</taxon>
        <taxon>Tracheophyta</taxon>
        <taxon>Spermatophyta</taxon>
        <taxon>Magnoliopsida</taxon>
        <taxon>eudicotyledons</taxon>
        <taxon>Gunneridae</taxon>
        <taxon>Pentapetalae</taxon>
        <taxon>asterids</taxon>
        <taxon>lamiids</taxon>
        <taxon>Lamiales</taxon>
        <taxon>Pedaliaceae</taxon>
        <taxon>Sesamum</taxon>
    </lineage>
</organism>
<dbReference type="EMBL" id="JACGWN010000008">
    <property type="protein sequence ID" value="KAL0438563.1"/>
    <property type="molecule type" value="Genomic_DNA"/>
</dbReference>
<protein>
    <recommendedName>
        <fullName evidence="6">Transcription repressor</fullName>
    </recommendedName>
    <alternativeName>
        <fullName evidence="6">Ovate family protein</fullName>
    </alternativeName>
</protein>
<comment type="caution">
    <text evidence="8">The sequence shown here is derived from an EMBL/GenBank/DDBJ whole genome shotgun (WGS) entry which is preliminary data.</text>
</comment>
<dbReference type="PANTHER" id="PTHR33057:SF224">
    <property type="entry name" value="TRANSCRIPTION REPRESSOR"/>
    <property type="match status" value="1"/>
</dbReference>
<evidence type="ECO:0000256" key="2">
    <source>
        <dbReference type="ARBA" id="ARBA00022491"/>
    </source>
</evidence>
<feature type="domain" description="OVATE" evidence="7">
    <location>
        <begin position="84"/>
        <end position="104"/>
    </location>
</feature>
<comment type="subcellular location">
    <subcellularLocation>
        <location evidence="1 6">Nucleus</location>
    </subcellularLocation>
</comment>
<keyword evidence="2 6" id="KW-0678">Repressor</keyword>
<keyword evidence="5 6" id="KW-0539">Nucleus</keyword>
<proteinExistence type="predicted"/>
<dbReference type="InterPro" id="IPR006458">
    <property type="entry name" value="Ovate_C"/>
</dbReference>